<evidence type="ECO:0000313" key="3">
    <source>
        <dbReference type="Proteomes" id="UP001303115"/>
    </source>
</evidence>
<gene>
    <name evidence="2" type="ORF">C8A01DRAFT_50787</name>
</gene>
<accession>A0AAN6P608</accession>
<keyword evidence="3" id="KW-1185">Reference proteome</keyword>
<organism evidence="2 3">
    <name type="scientific">Parachaetomium inaequale</name>
    <dbReference type="NCBI Taxonomy" id="2588326"/>
    <lineage>
        <taxon>Eukaryota</taxon>
        <taxon>Fungi</taxon>
        <taxon>Dikarya</taxon>
        <taxon>Ascomycota</taxon>
        <taxon>Pezizomycotina</taxon>
        <taxon>Sordariomycetes</taxon>
        <taxon>Sordariomycetidae</taxon>
        <taxon>Sordariales</taxon>
        <taxon>Chaetomiaceae</taxon>
        <taxon>Parachaetomium</taxon>
    </lineage>
</organism>
<feature type="region of interest" description="Disordered" evidence="1">
    <location>
        <begin position="72"/>
        <end position="131"/>
    </location>
</feature>
<dbReference type="Proteomes" id="UP001303115">
    <property type="component" value="Unassembled WGS sequence"/>
</dbReference>
<feature type="region of interest" description="Disordered" evidence="1">
    <location>
        <begin position="281"/>
        <end position="313"/>
    </location>
</feature>
<sequence>MAAFDPIEFFGVGHSRDIAITRHARTGSQNSINLSSVGSPPRVALERRQVDTRLAGDGPLGLTLFSSALENLRPTGSQSSRSPKSPRSPSHAFADITPEDSLYGPTSDLSDTPAVSPNVSNNSSWASNPDQPFSVGRYIRNHERHEVVLLALSAGHQFLKQCRPQALHTLPPSNGLEDDDEGFGASEDDEGFEPLPKDDPIHRYVTDVQPHEQLALALERPDQKESPPQHTDSTTPGHKTSSSISLSAGQVVEEEEEEDDMALIAGVARKYRELRTRRALVAWTQPRLQKRPRGKRHHESPPQGHRDKKARWG</sequence>
<feature type="compositionally biased region" description="Basic residues" evidence="1">
    <location>
        <begin position="288"/>
        <end position="298"/>
    </location>
</feature>
<feature type="compositionally biased region" description="Low complexity" evidence="1">
    <location>
        <begin position="113"/>
        <end position="129"/>
    </location>
</feature>
<dbReference type="AlphaFoldDB" id="A0AAN6P608"/>
<proteinExistence type="predicted"/>
<name>A0AAN6P608_9PEZI</name>
<evidence type="ECO:0000313" key="2">
    <source>
        <dbReference type="EMBL" id="KAK4032418.1"/>
    </source>
</evidence>
<dbReference type="EMBL" id="MU854612">
    <property type="protein sequence ID" value="KAK4032418.1"/>
    <property type="molecule type" value="Genomic_DNA"/>
</dbReference>
<evidence type="ECO:0000256" key="1">
    <source>
        <dbReference type="SAM" id="MobiDB-lite"/>
    </source>
</evidence>
<protein>
    <submittedName>
        <fullName evidence="2">Uncharacterized protein</fullName>
    </submittedName>
</protein>
<feature type="compositionally biased region" description="Low complexity" evidence="1">
    <location>
        <begin position="77"/>
        <end position="90"/>
    </location>
</feature>
<feature type="region of interest" description="Disordered" evidence="1">
    <location>
        <begin position="218"/>
        <end position="260"/>
    </location>
</feature>
<reference evidence="3" key="1">
    <citation type="journal article" date="2023" name="Mol. Phylogenet. Evol.">
        <title>Genome-scale phylogeny and comparative genomics of the fungal order Sordariales.</title>
        <authorList>
            <person name="Hensen N."/>
            <person name="Bonometti L."/>
            <person name="Westerberg I."/>
            <person name="Brannstrom I.O."/>
            <person name="Guillou S."/>
            <person name="Cros-Aarteil S."/>
            <person name="Calhoun S."/>
            <person name="Haridas S."/>
            <person name="Kuo A."/>
            <person name="Mondo S."/>
            <person name="Pangilinan J."/>
            <person name="Riley R."/>
            <person name="LaButti K."/>
            <person name="Andreopoulos B."/>
            <person name="Lipzen A."/>
            <person name="Chen C."/>
            <person name="Yan M."/>
            <person name="Daum C."/>
            <person name="Ng V."/>
            <person name="Clum A."/>
            <person name="Steindorff A."/>
            <person name="Ohm R.A."/>
            <person name="Martin F."/>
            <person name="Silar P."/>
            <person name="Natvig D.O."/>
            <person name="Lalanne C."/>
            <person name="Gautier V."/>
            <person name="Ament-Velasquez S.L."/>
            <person name="Kruys A."/>
            <person name="Hutchinson M.I."/>
            <person name="Powell A.J."/>
            <person name="Barry K."/>
            <person name="Miller A.N."/>
            <person name="Grigoriev I.V."/>
            <person name="Debuchy R."/>
            <person name="Gladieux P."/>
            <person name="Hiltunen Thoren M."/>
            <person name="Johannesson H."/>
        </authorList>
    </citation>
    <scope>NUCLEOTIDE SEQUENCE [LARGE SCALE GENOMIC DNA]</scope>
    <source>
        <strain evidence="3">CBS 284.82</strain>
    </source>
</reference>
<feature type="compositionally biased region" description="Acidic residues" evidence="1">
    <location>
        <begin position="176"/>
        <end position="192"/>
    </location>
</feature>
<feature type="region of interest" description="Disordered" evidence="1">
    <location>
        <begin position="169"/>
        <end position="202"/>
    </location>
</feature>
<comment type="caution">
    <text evidence="2">The sequence shown here is derived from an EMBL/GenBank/DDBJ whole genome shotgun (WGS) entry which is preliminary data.</text>
</comment>
<feature type="compositionally biased region" description="Polar residues" evidence="1">
    <location>
        <begin position="228"/>
        <end position="248"/>
    </location>
</feature>